<dbReference type="SUPFAM" id="SSF51045">
    <property type="entry name" value="WW domain"/>
    <property type="match status" value="1"/>
</dbReference>
<dbReference type="GO" id="GO:0000398">
    <property type="term" value="P:mRNA splicing, via spliceosome"/>
    <property type="evidence" value="ECO:0007669"/>
    <property type="project" value="InterPro"/>
</dbReference>
<evidence type="ECO:0000313" key="9">
    <source>
        <dbReference type="EMBL" id="CAH0773184.1"/>
    </source>
</evidence>
<evidence type="ECO:0000259" key="8">
    <source>
        <dbReference type="PROSITE" id="PS50171"/>
    </source>
</evidence>
<keyword evidence="4" id="KW-0862">Zinc</keyword>
<feature type="region of interest" description="Disordered" evidence="6">
    <location>
        <begin position="97"/>
        <end position="133"/>
    </location>
</feature>
<dbReference type="PANTHER" id="PTHR13173:SF10">
    <property type="entry name" value="WW DOMAIN-BINDING PROTEIN 4"/>
    <property type="match status" value="1"/>
</dbReference>
<evidence type="ECO:0000256" key="3">
    <source>
        <dbReference type="ARBA" id="ARBA00022771"/>
    </source>
</evidence>
<dbReference type="SMART" id="SM00456">
    <property type="entry name" value="WW"/>
    <property type="match status" value="1"/>
</dbReference>
<dbReference type="PROSITE" id="PS50171">
    <property type="entry name" value="ZF_MATRIN"/>
    <property type="match status" value="1"/>
</dbReference>
<evidence type="ECO:0000256" key="2">
    <source>
        <dbReference type="ARBA" id="ARBA00022723"/>
    </source>
</evidence>
<proteinExistence type="predicted"/>
<keyword evidence="5" id="KW-0539">Nucleus</keyword>
<evidence type="ECO:0000256" key="6">
    <source>
        <dbReference type="SAM" id="MobiDB-lite"/>
    </source>
</evidence>
<feature type="region of interest" description="Disordered" evidence="6">
    <location>
        <begin position="294"/>
        <end position="314"/>
    </location>
</feature>
<comment type="subcellular location">
    <subcellularLocation>
        <location evidence="1">Nucleus</location>
    </subcellularLocation>
</comment>
<dbReference type="GO" id="GO:0008270">
    <property type="term" value="F:zinc ion binding"/>
    <property type="evidence" value="ECO:0007669"/>
    <property type="project" value="UniProtKB-KW"/>
</dbReference>
<dbReference type="InterPro" id="IPR001202">
    <property type="entry name" value="WW_dom"/>
</dbReference>
<dbReference type="AlphaFoldDB" id="A0A9P0C9E7"/>
<protein>
    <recommendedName>
        <fullName evidence="11">WW domain-binding protein 4</fullName>
    </recommendedName>
</protein>
<dbReference type="KEGG" id="btab:109039866"/>
<keyword evidence="3" id="KW-0863">Zinc-finger</keyword>
<evidence type="ECO:0000256" key="5">
    <source>
        <dbReference type="ARBA" id="ARBA00023242"/>
    </source>
</evidence>
<gene>
    <name evidence="9" type="ORF">BEMITA_LOCUS9703</name>
</gene>
<dbReference type="InterPro" id="IPR013085">
    <property type="entry name" value="U1-CZ_Znf_C2H2"/>
</dbReference>
<sequence length="314" mass="36822">MADYWKSQERKFCDFCKCWISNNKPSVQFHENGKKHQENVARRISEIRQKSAKAHEKKLEVDKEMEKMEQAALQAYLKDIESNPDYTSNVIKEEVARAKAEKEQRLKEAEKERRQKETLSAEAEATKSTVETPASKKWFEARSPEGYSYYWNVETGESKWELPEGAYVSLEEQLKEAEEKKKLEEKKKEEEEKKRAELELRKRKLEIEQTNERTKHLPSFGPAPRPARPDPYGGWQTVQTDEEPVDLQLPEQEYVELNVPELQSDAPKIEFKEKVITSLKDFVPDNVKQEKGVSAFKKRKFNPKGNARQRLDND</sequence>
<dbReference type="Gene3D" id="3.30.160.60">
    <property type="entry name" value="Classic Zinc Finger"/>
    <property type="match status" value="1"/>
</dbReference>
<keyword evidence="2" id="KW-0479">Metal-binding</keyword>
<dbReference type="InterPro" id="IPR040023">
    <property type="entry name" value="WBP4"/>
</dbReference>
<name>A0A9P0C9E7_BEMTA</name>
<accession>A0A9P0C9E7</accession>
<feature type="compositionally biased region" description="Basic and acidic residues" evidence="6">
    <location>
        <begin position="175"/>
        <end position="215"/>
    </location>
</feature>
<dbReference type="GO" id="GO:0071011">
    <property type="term" value="C:precatalytic spliceosome"/>
    <property type="evidence" value="ECO:0007669"/>
    <property type="project" value="TreeGrafter"/>
</dbReference>
<feature type="compositionally biased region" description="Basic and acidic residues" evidence="6">
    <location>
        <begin position="97"/>
        <end position="119"/>
    </location>
</feature>
<dbReference type="Proteomes" id="UP001152759">
    <property type="component" value="Chromosome 5"/>
</dbReference>
<feature type="domain" description="WW" evidence="7">
    <location>
        <begin position="132"/>
        <end position="165"/>
    </location>
</feature>
<dbReference type="PANTHER" id="PTHR13173">
    <property type="entry name" value="WW DOMAIN BINDING PROTEIN 4"/>
    <property type="match status" value="1"/>
</dbReference>
<dbReference type="InterPro" id="IPR003604">
    <property type="entry name" value="Matrin/U1-like-C_Znf_C2H2"/>
</dbReference>
<evidence type="ECO:0000259" key="7">
    <source>
        <dbReference type="PROSITE" id="PS50020"/>
    </source>
</evidence>
<dbReference type="InterPro" id="IPR000690">
    <property type="entry name" value="Matrin/U1-C_Znf_C2H2"/>
</dbReference>
<evidence type="ECO:0000313" key="10">
    <source>
        <dbReference type="Proteomes" id="UP001152759"/>
    </source>
</evidence>
<dbReference type="Pfam" id="PF00397">
    <property type="entry name" value="WW"/>
    <property type="match status" value="1"/>
</dbReference>
<dbReference type="CDD" id="cd00201">
    <property type="entry name" value="WW"/>
    <property type="match status" value="1"/>
</dbReference>
<dbReference type="InterPro" id="IPR036020">
    <property type="entry name" value="WW_dom_sf"/>
</dbReference>
<feature type="region of interest" description="Disordered" evidence="6">
    <location>
        <begin position="175"/>
        <end position="238"/>
    </location>
</feature>
<evidence type="ECO:0000256" key="1">
    <source>
        <dbReference type="ARBA" id="ARBA00004123"/>
    </source>
</evidence>
<feature type="domain" description="Matrin-type" evidence="8">
    <location>
        <begin position="11"/>
        <end position="42"/>
    </location>
</feature>
<organism evidence="9 10">
    <name type="scientific">Bemisia tabaci</name>
    <name type="common">Sweetpotato whitefly</name>
    <name type="synonym">Aleurodes tabaci</name>
    <dbReference type="NCBI Taxonomy" id="7038"/>
    <lineage>
        <taxon>Eukaryota</taxon>
        <taxon>Metazoa</taxon>
        <taxon>Ecdysozoa</taxon>
        <taxon>Arthropoda</taxon>
        <taxon>Hexapoda</taxon>
        <taxon>Insecta</taxon>
        <taxon>Pterygota</taxon>
        <taxon>Neoptera</taxon>
        <taxon>Paraneoptera</taxon>
        <taxon>Hemiptera</taxon>
        <taxon>Sternorrhyncha</taxon>
        <taxon>Aleyrodoidea</taxon>
        <taxon>Aleyrodidae</taxon>
        <taxon>Aleyrodinae</taxon>
        <taxon>Bemisia</taxon>
    </lineage>
</organism>
<dbReference type="Gene3D" id="2.20.70.10">
    <property type="match status" value="1"/>
</dbReference>
<dbReference type="OrthoDB" id="191651at2759"/>
<dbReference type="Pfam" id="PF06220">
    <property type="entry name" value="zf-U1"/>
    <property type="match status" value="1"/>
</dbReference>
<keyword evidence="10" id="KW-1185">Reference proteome</keyword>
<dbReference type="PROSITE" id="PS50020">
    <property type="entry name" value="WW_DOMAIN_2"/>
    <property type="match status" value="1"/>
</dbReference>
<evidence type="ECO:0000256" key="4">
    <source>
        <dbReference type="ARBA" id="ARBA00022833"/>
    </source>
</evidence>
<dbReference type="InterPro" id="IPR036236">
    <property type="entry name" value="Znf_C2H2_sf"/>
</dbReference>
<dbReference type="EMBL" id="OU963866">
    <property type="protein sequence ID" value="CAH0773184.1"/>
    <property type="molecule type" value="Genomic_DNA"/>
</dbReference>
<dbReference type="SUPFAM" id="SSF57667">
    <property type="entry name" value="beta-beta-alpha zinc fingers"/>
    <property type="match status" value="1"/>
</dbReference>
<dbReference type="SMART" id="SM00451">
    <property type="entry name" value="ZnF_U1"/>
    <property type="match status" value="1"/>
</dbReference>
<reference evidence="9" key="1">
    <citation type="submission" date="2021-12" db="EMBL/GenBank/DDBJ databases">
        <authorList>
            <person name="King R."/>
        </authorList>
    </citation>
    <scope>NUCLEOTIDE SEQUENCE</scope>
</reference>
<dbReference type="GO" id="GO:0003723">
    <property type="term" value="F:RNA binding"/>
    <property type="evidence" value="ECO:0007669"/>
    <property type="project" value="TreeGrafter"/>
</dbReference>
<evidence type="ECO:0008006" key="11">
    <source>
        <dbReference type="Google" id="ProtNLM"/>
    </source>
</evidence>